<feature type="transmembrane region" description="Helical" evidence="1">
    <location>
        <begin position="464"/>
        <end position="487"/>
    </location>
</feature>
<keyword evidence="1" id="KW-1133">Transmembrane helix</keyword>
<accession>A0ABT0DJA2</accession>
<feature type="domain" description="DUF112" evidence="2">
    <location>
        <begin position="21"/>
        <end position="439"/>
    </location>
</feature>
<dbReference type="RefSeq" id="WP_247199247.1">
    <property type="nucleotide sequence ID" value="NZ_JALKCG010000001.1"/>
</dbReference>
<comment type="caution">
    <text evidence="3">The sequence shown here is derived from an EMBL/GenBank/DDBJ whole genome shotgun (WGS) entry which is preliminary data.</text>
</comment>
<reference evidence="4" key="1">
    <citation type="submission" date="2023-07" db="EMBL/GenBank/DDBJ databases">
        <title>Ancylobacter moscoviensis sp. nov., facultatively methylotrophic bacteria from activated sludge and the reclassification of Starkeya novella (Starkey 1934) Kelly et al. 2000 as Ancylobacter novellus comb. nov., Starkeya koreensis Im et al. 2006 as Ancylobacter koreensis comb.nov., Angulomicrobium tetraedrale Vasil'eva et al. 1986 as Ancylobacter tetraedralis comb. nov., Angulomicrobium amanitiforme Fritz et al. 2004 as Ancylobacter amanitiformis comb. nov. and Methylorhabdus multivorans Doronina et al. 1996 as Ancylobacter multivorans comb. nov. and emended description of the genus Ancylobacter.</title>
        <authorList>
            <person name="Doronina N."/>
            <person name="Chemodurova A."/>
            <person name="Grouzdev D."/>
            <person name="Koziaeva V."/>
            <person name="Shi W."/>
            <person name="Wu L."/>
            <person name="Kaparullina E."/>
        </authorList>
    </citation>
    <scope>NUCLEOTIDE SEQUENCE [LARGE SCALE GENOMIC DNA]</scope>
    <source>
        <strain evidence="4">Jip08</strain>
    </source>
</reference>
<evidence type="ECO:0000313" key="4">
    <source>
        <dbReference type="Proteomes" id="UP001202867"/>
    </source>
</evidence>
<feature type="transmembrane region" description="Helical" evidence="1">
    <location>
        <begin position="200"/>
        <end position="223"/>
    </location>
</feature>
<feature type="transmembrane region" description="Helical" evidence="1">
    <location>
        <begin position="389"/>
        <end position="408"/>
    </location>
</feature>
<gene>
    <name evidence="3" type="ORF">MWN33_04810</name>
</gene>
<name>A0ABT0DJA2_9HYPH</name>
<sequence length="509" mass="53453">MGNFGQLMDGFAIALTTHHVMIMVLGVLLGLVVGVLPGLGAPNGVSLLLPLTFTMDPISAIILLTSMYWGALFGGSTTSILFNIPGEPSSVATTFDGHPMAKQGEAVRALTLAFTSAGIGALVGVLVITLLSSWVANFALRFGSPEYFAVYFMAFASFIGMAGGSPFKTLVSIMLGFAVATVGMDTISGEGRLTFGLRELSNGISFLVVVIGLFGIGELLLTIDEGYKFEGVKAKLKLSTIFRTVAEMPRYWVTIVRSALIGCWMGITPGGPTAASFMSYALGRRFSRRGKYFGKGEPEGIVAPETADHSAGSCALLPMLALGVPGSATAAVMMGGLMIWGLNPGPMLFSTRPDFVWGLIASMYMGNLIAVVLVLATVPLFAFILRAPFTVVGPLIAIICVIGAYTVANHMFDIWLALAFGIVGYAFKKLDYPLAPFVLAVVLGDKAEDAFRQSMLSSGGSLSVFFETPLVATMMAIGILLLLLPFISRFAGAVLGKGNAAEAGDGRHA</sequence>
<protein>
    <submittedName>
        <fullName evidence="3">Tripartite tricarboxylate transporter permease</fullName>
    </submittedName>
</protein>
<dbReference type="Pfam" id="PF01970">
    <property type="entry name" value="TctA"/>
    <property type="match status" value="1"/>
</dbReference>
<keyword evidence="1" id="KW-0472">Membrane</keyword>
<dbReference type="EMBL" id="JALKCG010000001">
    <property type="protein sequence ID" value="MCK0207350.1"/>
    <property type="molecule type" value="Genomic_DNA"/>
</dbReference>
<feature type="transmembrane region" description="Helical" evidence="1">
    <location>
        <begin position="259"/>
        <end position="282"/>
    </location>
</feature>
<keyword evidence="4" id="KW-1185">Reference proteome</keyword>
<feature type="transmembrane region" description="Helical" evidence="1">
    <location>
        <begin position="319"/>
        <end position="343"/>
    </location>
</feature>
<evidence type="ECO:0000313" key="3">
    <source>
        <dbReference type="EMBL" id="MCK0207350.1"/>
    </source>
</evidence>
<dbReference type="PANTHER" id="PTHR35342">
    <property type="entry name" value="TRICARBOXYLIC TRANSPORT PROTEIN"/>
    <property type="match status" value="1"/>
</dbReference>
<keyword evidence="1" id="KW-0812">Transmembrane</keyword>
<feature type="transmembrane region" description="Helical" evidence="1">
    <location>
        <begin position="355"/>
        <end position="382"/>
    </location>
</feature>
<feature type="transmembrane region" description="Helical" evidence="1">
    <location>
        <begin position="20"/>
        <end position="40"/>
    </location>
</feature>
<proteinExistence type="predicted"/>
<evidence type="ECO:0000256" key="1">
    <source>
        <dbReference type="SAM" id="Phobius"/>
    </source>
</evidence>
<evidence type="ECO:0000259" key="2">
    <source>
        <dbReference type="Pfam" id="PF01970"/>
    </source>
</evidence>
<dbReference type="InterPro" id="IPR002823">
    <property type="entry name" value="DUF112_TM"/>
</dbReference>
<organism evidence="3 4">
    <name type="scientific">Ancylobacter koreensis</name>
    <dbReference type="NCBI Taxonomy" id="266121"/>
    <lineage>
        <taxon>Bacteria</taxon>
        <taxon>Pseudomonadati</taxon>
        <taxon>Pseudomonadota</taxon>
        <taxon>Alphaproteobacteria</taxon>
        <taxon>Hyphomicrobiales</taxon>
        <taxon>Xanthobacteraceae</taxon>
        <taxon>Ancylobacter</taxon>
    </lineage>
</organism>
<feature type="transmembrane region" description="Helical" evidence="1">
    <location>
        <begin position="109"/>
        <end position="135"/>
    </location>
</feature>
<dbReference type="PANTHER" id="PTHR35342:SF1">
    <property type="entry name" value="BLR4373 PROTEIN"/>
    <property type="match status" value="1"/>
</dbReference>
<dbReference type="Proteomes" id="UP001202867">
    <property type="component" value="Unassembled WGS sequence"/>
</dbReference>
<feature type="transmembrane region" description="Helical" evidence="1">
    <location>
        <begin position="147"/>
        <end position="164"/>
    </location>
</feature>
<feature type="transmembrane region" description="Helical" evidence="1">
    <location>
        <begin position="47"/>
        <end position="69"/>
    </location>
</feature>